<comment type="similarity">
    <text evidence="2">Belongs to the ABC transporter superfamily. ABCG family. PDR (TC 3.A.1.205) subfamily.</text>
</comment>
<dbReference type="Pfam" id="PF01061">
    <property type="entry name" value="ABC2_membrane"/>
    <property type="match status" value="2"/>
</dbReference>
<evidence type="ECO:0000256" key="9">
    <source>
        <dbReference type="SAM" id="MobiDB-lite"/>
    </source>
</evidence>
<evidence type="ECO:0000256" key="3">
    <source>
        <dbReference type="ARBA" id="ARBA00022448"/>
    </source>
</evidence>
<evidence type="ECO:0000256" key="2">
    <source>
        <dbReference type="ARBA" id="ARBA00006012"/>
    </source>
</evidence>
<evidence type="ECO:0000256" key="4">
    <source>
        <dbReference type="ARBA" id="ARBA00022692"/>
    </source>
</evidence>
<dbReference type="GO" id="GO:0016887">
    <property type="term" value="F:ATP hydrolysis activity"/>
    <property type="evidence" value="ECO:0007669"/>
    <property type="project" value="InterPro"/>
</dbReference>
<feature type="transmembrane region" description="Helical" evidence="10">
    <location>
        <begin position="608"/>
        <end position="630"/>
    </location>
</feature>
<feature type="compositionally biased region" description="Polar residues" evidence="9">
    <location>
        <begin position="81"/>
        <end position="90"/>
    </location>
</feature>
<proteinExistence type="inferred from homology"/>
<evidence type="ECO:0000259" key="11">
    <source>
        <dbReference type="PROSITE" id="PS50893"/>
    </source>
</evidence>
<keyword evidence="8 10" id="KW-0472">Membrane</keyword>
<keyword evidence="13" id="KW-1185">Reference proteome</keyword>
<feature type="domain" description="ABC transporter" evidence="11">
    <location>
        <begin position="908"/>
        <end position="1150"/>
    </location>
</feature>
<dbReference type="GeneID" id="26305852"/>
<dbReference type="FunFam" id="3.40.50.300:FF:000054">
    <property type="entry name" value="ABC multidrug transporter atrF"/>
    <property type="match status" value="1"/>
</dbReference>
<feature type="transmembrane region" description="Helical" evidence="10">
    <location>
        <begin position="662"/>
        <end position="684"/>
    </location>
</feature>
<evidence type="ECO:0000256" key="1">
    <source>
        <dbReference type="ARBA" id="ARBA00004141"/>
    </source>
</evidence>
<dbReference type="Pfam" id="PF06422">
    <property type="entry name" value="PDR_CDR"/>
    <property type="match status" value="1"/>
</dbReference>
<dbReference type="Gene3D" id="3.40.50.300">
    <property type="entry name" value="P-loop containing nucleotide triphosphate hydrolases"/>
    <property type="match status" value="2"/>
</dbReference>
<dbReference type="InterPro" id="IPR043926">
    <property type="entry name" value="ABCG_dom"/>
</dbReference>
<dbReference type="InterPro" id="IPR003439">
    <property type="entry name" value="ABC_transporter-like_ATP-bd"/>
</dbReference>
<dbReference type="CDD" id="cd03233">
    <property type="entry name" value="ABCG_PDR_domain1"/>
    <property type="match status" value="1"/>
</dbReference>
<dbReference type="InterPro" id="IPR029481">
    <property type="entry name" value="ABC_trans_N"/>
</dbReference>
<dbReference type="InterPro" id="IPR027417">
    <property type="entry name" value="P-loop_NTPase"/>
</dbReference>
<gene>
    <name evidence="12" type="ORF">PAN0_015c5036</name>
</gene>
<dbReference type="SUPFAM" id="SSF52540">
    <property type="entry name" value="P-loop containing nucleoside triphosphate hydrolases"/>
    <property type="match status" value="2"/>
</dbReference>
<sequence length="1539" mass="170075">MASCAAKPKCLRHHCHAGDPTEPLEIHFRLPTLLRGELPDEDCPCSEASPVVWSDRGPGPFIPPAIGVCTSLRASHHPIMSSRSVSTGASTPLEAQGATSPTPHSAVDMPADDERGVNVERAKSEFAMLETSLSRQSHAFGRQQSNKPKDVESDAAHADDDDDFDLVQYLRSTQSENSKAGIKSKHVGVSWTNVEVLGNDSMALNIRTFPDAVTGTFLGPIFKIMAALNKNRGRKLLQNFNGFAKPGEMVLVVGRPGSGCSTFLKTIANQRGGYIAVNGDVSYGGISAQEFGKKYKSEAVYNEEDDFHFATLTVKQTLEFALNLKSPGKRLPHQTVKSLNKEVLDTFLKMLGIPHTANTLVGSATVRGVSGGERKRVSIAECMASRAAVLSWDNATRGLDASTALDYAKCMRVFTDVVGLTTFVTLYQPGEGIWEQFDKVMVIDQGRCVYFGPRDKARAYFLDLGFKDYPRQTSADFLSGCTDPNLDRFPEGKTADDVPSTPERLEQAFQNSQIYRDLMQQKQEYDAQLQADNNAEKEFREAVLEDKHRGVRPKSVYTVSFARQVQVLTKRQMQMILGNRLDIFVSFATTIAIALIVGGVFLNLPETAAGAFTRGGVLFIGLLFNALTAFNELPTQMGGRPVLYKQMNYAFYRPSALSLAQLFADIPLSISKIILFSIILYFMAGLERTAGAFFTFFIFVYVGYLAMSALFRLFGTVCRSYDTAARLAAVIISALVVFAGYVIPRNAMYRWLFWISYINPLYFAFSGVMMNEFKDLSLACVGTYIVPRNPPGSNAYPNDVGANQVCTLPGAQPGNQFVAGNDYLRASFGYDSSDLWLYFGVVVIFFVGLVAVTMIAIEVFSHGSFSSALTIVKKPNKEEQKLNQRLKERASMKEKDASKQLDVESQPFTWEKIRYTVPVKGGKLQLLDDVYGYCRPGTLTALMGASGAGKTTLLDVLADRKSIGVISGERLIGGKKIGIDFQRGCGYAEQQDIHEGTSTVREALRFSAYLRQPQHVPKEDKDAYVEDIIELLEMQEIADAMIGVPEFGLGVGDRKRVTIGVELAARPDLLLFLDEPTSGLDGQTAYNVVRFLKKLSASGQAILCTIHQPNALLFEQFDRLLLLERGGKTVYFGPIGPNATHIVDYFAERGAKCPEKVNMAEYMLDAMGAGSMKRVGNKPWSQLYLESELFQENLAEIEKIKQETNASTKANEDEGNKKKQTEFATSFGTQVKVVLKRSLLSTWRQPDYQFTRLFQHAAISLITGLCFLNLSNSVASLQYRVFGIFMGTVLPAIILAQIEPFFIMARSVFIREDSSKMYSGSVFAITQLIQEVPFSIASSVVYFLLFYYPTGFQTGSDRAGYFFAMLLVTELFAVTLGQAVAAISPSVYIASLFNPFLIIIMSLLCGVTIPYPNLPHFFKSWLYWVNPLTYLVSGLITNEMHELPIRCGESELARFQPPSGQTCTQWAGTFLNAFGGYLENPDATADCGYCQYSRGDDFYAGLNIKFSERGRNIGIVIAFVAFNAIATIVASRYIKYANR</sequence>
<dbReference type="Proteomes" id="UP000053758">
    <property type="component" value="Unassembled WGS sequence"/>
</dbReference>
<feature type="transmembrane region" description="Helical" evidence="10">
    <location>
        <begin position="723"/>
        <end position="743"/>
    </location>
</feature>
<evidence type="ECO:0000256" key="8">
    <source>
        <dbReference type="ARBA" id="ARBA00023136"/>
    </source>
</evidence>
<dbReference type="InterPro" id="IPR013525">
    <property type="entry name" value="ABC2_TM"/>
</dbReference>
<organism evidence="12">
    <name type="scientific">Pseudozyma antarctica</name>
    <name type="common">Yeast</name>
    <name type="synonym">Candida antarctica</name>
    <dbReference type="NCBI Taxonomy" id="84753"/>
    <lineage>
        <taxon>Eukaryota</taxon>
        <taxon>Fungi</taxon>
        <taxon>Dikarya</taxon>
        <taxon>Basidiomycota</taxon>
        <taxon>Ustilaginomycotina</taxon>
        <taxon>Ustilaginomycetes</taxon>
        <taxon>Ustilaginales</taxon>
        <taxon>Ustilaginaceae</taxon>
        <taxon>Moesziomyces</taxon>
    </lineage>
</organism>
<keyword evidence="6" id="KW-0067">ATP-binding</keyword>
<dbReference type="GO" id="GO:0016020">
    <property type="term" value="C:membrane"/>
    <property type="evidence" value="ECO:0007669"/>
    <property type="project" value="UniProtKB-SubCell"/>
</dbReference>
<dbReference type="GO" id="GO:0005524">
    <property type="term" value="F:ATP binding"/>
    <property type="evidence" value="ECO:0007669"/>
    <property type="project" value="UniProtKB-KW"/>
</dbReference>
<evidence type="ECO:0000256" key="6">
    <source>
        <dbReference type="ARBA" id="ARBA00022840"/>
    </source>
</evidence>
<feature type="region of interest" description="Disordered" evidence="9">
    <location>
        <begin position="133"/>
        <end position="158"/>
    </location>
</feature>
<evidence type="ECO:0000313" key="12">
    <source>
        <dbReference type="EMBL" id="GAK66812.1"/>
    </source>
</evidence>
<feature type="domain" description="ABC transporter" evidence="11">
    <location>
        <begin position="222"/>
        <end position="470"/>
    </location>
</feature>
<feature type="region of interest" description="Disordered" evidence="9">
    <location>
        <begin position="81"/>
        <end position="113"/>
    </location>
</feature>
<feature type="transmembrane region" description="Helical" evidence="10">
    <location>
        <begin position="835"/>
        <end position="857"/>
    </location>
</feature>
<evidence type="ECO:0000256" key="7">
    <source>
        <dbReference type="ARBA" id="ARBA00022989"/>
    </source>
</evidence>
<comment type="subcellular location">
    <subcellularLocation>
        <location evidence="1">Membrane</location>
        <topology evidence="1">Multi-pass membrane protein</topology>
    </subcellularLocation>
</comment>
<dbReference type="SMART" id="SM00382">
    <property type="entry name" value="AAA"/>
    <property type="match status" value="2"/>
</dbReference>
<feature type="transmembrane region" description="Helical" evidence="10">
    <location>
        <begin position="1387"/>
        <end position="1411"/>
    </location>
</feature>
<dbReference type="Pfam" id="PF19055">
    <property type="entry name" value="ABC2_membrane_7"/>
    <property type="match status" value="1"/>
</dbReference>
<feature type="transmembrane region" description="Helical" evidence="10">
    <location>
        <begin position="1323"/>
        <end position="1348"/>
    </location>
</feature>
<feature type="transmembrane region" description="Helical" evidence="10">
    <location>
        <begin position="1253"/>
        <end position="1270"/>
    </location>
</feature>
<dbReference type="InterPro" id="IPR010929">
    <property type="entry name" value="PDR_CDR_ABC"/>
</dbReference>
<dbReference type="InterPro" id="IPR017871">
    <property type="entry name" value="ABC_transporter-like_CS"/>
</dbReference>
<feature type="transmembrane region" description="Helical" evidence="10">
    <location>
        <begin position="1513"/>
        <end position="1534"/>
    </location>
</feature>
<dbReference type="InterPro" id="IPR034001">
    <property type="entry name" value="ABCG_PDR_1"/>
</dbReference>
<dbReference type="PROSITE" id="PS00211">
    <property type="entry name" value="ABC_TRANSPORTER_1"/>
    <property type="match status" value="1"/>
</dbReference>
<dbReference type="PROSITE" id="PS50893">
    <property type="entry name" value="ABC_TRANSPORTER_2"/>
    <property type="match status" value="2"/>
</dbReference>
<keyword evidence="5" id="KW-0547">Nucleotide-binding</keyword>
<dbReference type="Pfam" id="PF14510">
    <property type="entry name" value="ABC_trans_N"/>
    <property type="match status" value="1"/>
</dbReference>
<dbReference type="PANTHER" id="PTHR19241">
    <property type="entry name" value="ATP-BINDING CASSETTE TRANSPORTER"/>
    <property type="match status" value="1"/>
</dbReference>
<dbReference type="EMBL" id="DF830082">
    <property type="protein sequence ID" value="GAK66812.1"/>
    <property type="molecule type" value="Genomic_DNA"/>
</dbReference>
<accession>A0A081CJG6</accession>
<feature type="transmembrane region" description="Helical" evidence="10">
    <location>
        <begin position="1360"/>
        <end position="1381"/>
    </location>
</feature>
<keyword evidence="7 10" id="KW-1133">Transmembrane helix</keyword>
<dbReference type="InterPro" id="IPR003593">
    <property type="entry name" value="AAA+_ATPase"/>
</dbReference>
<dbReference type="InterPro" id="IPR034003">
    <property type="entry name" value="ABCG_PDR_2"/>
</dbReference>
<evidence type="ECO:0000256" key="10">
    <source>
        <dbReference type="SAM" id="Phobius"/>
    </source>
</evidence>
<reference evidence="12" key="1">
    <citation type="submission" date="2014-07" db="EMBL/GenBank/DDBJ databases">
        <title>Draft genome sequence of the yeast Pseudozyma antarctica JCM 10317 known as a producer of lipase B which used in a wide range of industrial applications.</title>
        <authorList>
            <person name="Morita T."/>
            <person name="Saika A."/>
            <person name="Koike H."/>
        </authorList>
    </citation>
    <scope>NUCLEOTIDE SEQUENCE</scope>
    <source>
        <strain evidence="12">JCM 10317</strain>
    </source>
</reference>
<protein>
    <submittedName>
        <fullName evidence="12">Pleiotropic drug resistance ABC transporter</fullName>
    </submittedName>
</protein>
<dbReference type="GO" id="GO:0140359">
    <property type="term" value="F:ABC-type transporter activity"/>
    <property type="evidence" value="ECO:0007669"/>
    <property type="project" value="InterPro"/>
</dbReference>
<evidence type="ECO:0000256" key="5">
    <source>
        <dbReference type="ARBA" id="ARBA00022741"/>
    </source>
</evidence>
<feature type="transmembrane region" description="Helical" evidence="10">
    <location>
        <begin position="1282"/>
        <end position="1303"/>
    </location>
</feature>
<feature type="compositionally biased region" description="Polar residues" evidence="9">
    <location>
        <begin position="133"/>
        <end position="146"/>
    </location>
</feature>
<keyword evidence="3" id="KW-0813">Transport</keyword>
<feature type="transmembrane region" description="Helical" evidence="10">
    <location>
        <begin position="690"/>
        <end position="711"/>
    </location>
</feature>
<dbReference type="HOGENOM" id="CLU_000604_35_0_1"/>
<dbReference type="FunFam" id="3.40.50.300:FF:001010">
    <property type="entry name" value="ABC multidrug transporter (Eurofung)"/>
    <property type="match status" value="1"/>
</dbReference>
<dbReference type="RefSeq" id="XP_014654832.1">
    <property type="nucleotide sequence ID" value="XM_014799346.1"/>
</dbReference>
<name>A0A081CJG6_PSEA2</name>
<keyword evidence="4 10" id="KW-0812">Transmembrane</keyword>
<feature type="transmembrane region" description="Helical" evidence="10">
    <location>
        <begin position="581"/>
        <end position="602"/>
    </location>
</feature>
<dbReference type="Pfam" id="PF00005">
    <property type="entry name" value="ABC_tran"/>
    <property type="match status" value="2"/>
</dbReference>
<dbReference type="CDD" id="cd03232">
    <property type="entry name" value="ABCG_PDR_domain2"/>
    <property type="match status" value="1"/>
</dbReference>
<feature type="compositionally biased region" description="Basic and acidic residues" evidence="9">
    <location>
        <begin position="147"/>
        <end position="158"/>
    </location>
</feature>
<evidence type="ECO:0000313" key="13">
    <source>
        <dbReference type="Proteomes" id="UP000053758"/>
    </source>
</evidence>